<evidence type="ECO:0000313" key="3">
    <source>
        <dbReference type="EMBL" id="GMN34611.1"/>
    </source>
</evidence>
<dbReference type="Proteomes" id="UP001187192">
    <property type="component" value="Unassembled WGS sequence"/>
</dbReference>
<dbReference type="EMBL" id="BTGU01002148">
    <property type="protein sequence ID" value="GMN34622.1"/>
    <property type="molecule type" value="Genomic_DNA"/>
</dbReference>
<evidence type="ECO:0000313" key="2">
    <source>
        <dbReference type="EMBL" id="GMN34605.1"/>
    </source>
</evidence>
<evidence type="ECO:0000313" key="5">
    <source>
        <dbReference type="EMBL" id="GMN34637.1"/>
    </source>
</evidence>
<proteinExistence type="predicted"/>
<evidence type="ECO:0000256" key="1">
    <source>
        <dbReference type="SAM" id="Phobius"/>
    </source>
</evidence>
<accession>A0AA87ZIP4</accession>
<feature type="transmembrane region" description="Helical" evidence="1">
    <location>
        <begin position="68"/>
        <end position="87"/>
    </location>
</feature>
<keyword evidence="1" id="KW-1133">Transmembrane helix</keyword>
<gene>
    <name evidence="2" type="ORF">TIFTF001_042091</name>
    <name evidence="3" type="ORF">TIFTF001_042093</name>
    <name evidence="4" type="ORF">TIFTF001_042097</name>
    <name evidence="5" type="ORF">TIFTF001_042099</name>
</gene>
<comment type="caution">
    <text evidence="4">The sequence shown here is derived from an EMBL/GenBank/DDBJ whole genome shotgun (WGS) entry which is preliminary data.</text>
</comment>
<dbReference type="EMBL" id="BTGU01002147">
    <property type="protein sequence ID" value="GMN34611.1"/>
    <property type="molecule type" value="Genomic_DNA"/>
</dbReference>
<protein>
    <recommendedName>
        <fullName evidence="7">Transmembrane protein</fullName>
    </recommendedName>
</protein>
<dbReference type="EMBL" id="BTGU01002149">
    <property type="protein sequence ID" value="GMN34637.1"/>
    <property type="molecule type" value="Genomic_DNA"/>
</dbReference>
<sequence length="135" mass="15044">MVSDNMLVPSEGWVGAVLEPSVESWLPFVVLKSGSVRCEGSWIPRELGCGAVVRDWVNAWACVARRGWFVSLMRSQFFLLVAGLLSVMVRSRRWTEVSLLVPCVGFCVDLGFVNRVLVVVWLGVVWWAIASAFPE</sequence>
<keyword evidence="1" id="KW-0472">Membrane</keyword>
<reference evidence="4" key="1">
    <citation type="submission" date="2023-07" db="EMBL/GenBank/DDBJ databases">
        <title>draft genome sequence of fig (Ficus carica).</title>
        <authorList>
            <person name="Takahashi T."/>
            <person name="Nishimura K."/>
        </authorList>
    </citation>
    <scope>NUCLEOTIDE SEQUENCE</scope>
</reference>
<name>A0AA87ZIP4_FICCA</name>
<keyword evidence="1" id="KW-0812">Transmembrane</keyword>
<keyword evidence="6" id="KW-1185">Reference proteome</keyword>
<feature type="transmembrane region" description="Helical" evidence="1">
    <location>
        <begin position="99"/>
        <end position="129"/>
    </location>
</feature>
<dbReference type="EMBL" id="BTGU01002146">
    <property type="protein sequence ID" value="GMN34605.1"/>
    <property type="molecule type" value="Genomic_DNA"/>
</dbReference>
<organism evidence="4 6">
    <name type="scientific">Ficus carica</name>
    <name type="common">Common fig</name>
    <dbReference type="NCBI Taxonomy" id="3494"/>
    <lineage>
        <taxon>Eukaryota</taxon>
        <taxon>Viridiplantae</taxon>
        <taxon>Streptophyta</taxon>
        <taxon>Embryophyta</taxon>
        <taxon>Tracheophyta</taxon>
        <taxon>Spermatophyta</taxon>
        <taxon>Magnoliopsida</taxon>
        <taxon>eudicotyledons</taxon>
        <taxon>Gunneridae</taxon>
        <taxon>Pentapetalae</taxon>
        <taxon>rosids</taxon>
        <taxon>fabids</taxon>
        <taxon>Rosales</taxon>
        <taxon>Moraceae</taxon>
        <taxon>Ficeae</taxon>
        <taxon>Ficus</taxon>
    </lineage>
</organism>
<evidence type="ECO:0000313" key="6">
    <source>
        <dbReference type="Proteomes" id="UP001187192"/>
    </source>
</evidence>
<dbReference type="AlphaFoldDB" id="A0AA87ZIP4"/>
<evidence type="ECO:0000313" key="4">
    <source>
        <dbReference type="EMBL" id="GMN34622.1"/>
    </source>
</evidence>
<evidence type="ECO:0008006" key="7">
    <source>
        <dbReference type="Google" id="ProtNLM"/>
    </source>
</evidence>